<feature type="region of interest" description="Disordered" evidence="6">
    <location>
        <begin position="306"/>
        <end position="352"/>
    </location>
</feature>
<keyword evidence="4 7" id="KW-1133">Transmembrane helix</keyword>
<reference evidence="8 9" key="1">
    <citation type="submission" date="2023-03" db="EMBL/GenBank/DDBJ databases">
        <title>Paludisphaera mucosa sp. nov. a novel planctomycete from northern fen.</title>
        <authorList>
            <person name="Ivanova A."/>
        </authorList>
    </citation>
    <scope>NUCLEOTIDE SEQUENCE [LARGE SCALE GENOMIC DNA]</scope>
    <source>
        <strain evidence="8 9">Pla2</strain>
    </source>
</reference>
<dbReference type="EMBL" id="JARRAG010000001">
    <property type="protein sequence ID" value="MDG3002995.1"/>
    <property type="molecule type" value="Genomic_DNA"/>
</dbReference>
<protein>
    <submittedName>
        <fullName evidence="8">YihY/virulence factor BrkB family protein</fullName>
    </submittedName>
</protein>
<evidence type="ECO:0000256" key="1">
    <source>
        <dbReference type="ARBA" id="ARBA00004651"/>
    </source>
</evidence>
<evidence type="ECO:0000256" key="4">
    <source>
        <dbReference type="ARBA" id="ARBA00022989"/>
    </source>
</evidence>
<evidence type="ECO:0000313" key="8">
    <source>
        <dbReference type="EMBL" id="MDG3002995.1"/>
    </source>
</evidence>
<feature type="transmembrane region" description="Helical" evidence="7">
    <location>
        <begin position="179"/>
        <end position="199"/>
    </location>
</feature>
<keyword evidence="3 7" id="KW-0812">Transmembrane</keyword>
<dbReference type="Proteomes" id="UP001216907">
    <property type="component" value="Unassembled WGS sequence"/>
</dbReference>
<proteinExistence type="predicted"/>
<comment type="caution">
    <text evidence="8">The sequence shown here is derived from an EMBL/GenBank/DDBJ whole genome shotgun (WGS) entry which is preliminary data.</text>
</comment>
<feature type="transmembrane region" description="Helical" evidence="7">
    <location>
        <begin position="136"/>
        <end position="159"/>
    </location>
</feature>
<dbReference type="NCBIfam" id="TIGR00765">
    <property type="entry name" value="yihY_not_rbn"/>
    <property type="match status" value="1"/>
</dbReference>
<feature type="transmembrane region" description="Helical" evidence="7">
    <location>
        <begin position="239"/>
        <end position="263"/>
    </location>
</feature>
<gene>
    <name evidence="8" type="ORF">PZE19_04390</name>
</gene>
<feature type="transmembrane region" description="Helical" evidence="7">
    <location>
        <begin position="28"/>
        <end position="54"/>
    </location>
</feature>
<feature type="transmembrane region" description="Helical" evidence="7">
    <location>
        <begin position="94"/>
        <end position="115"/>
    </location>
</feature>
<evidence type="ECO:0000256" key="3">
    <source>
        <dbReference type="ARBA" id="ARBA00022692"/>
    </source>
</evidence>
<evidence type="ECO:0000313" key="9">
    <source>
        <dbReference type="Proteomes" id="UP001216907"/>
    </source>
</evidence>
<keyword evidence="2" id="KW-1003">Cell membrane</keyword>
<dbReference type="PANTHER" id="PTHR30213">
    <property type="entry name" value="INNER MEMBRANE PROTEIN YHJD"/>
    <property type="match status" value="1"/>
</dbReference>
<keyword evidence="5 7" id="KW-0472">Membrane</keyword>
<evidence type="ECO:0000256" key="5">
    <source>
        <dbReference type="ARBA" id="ARBA00023136"/>
    </source>
</evidence>
<dbReference type="RefSeq" id="WP_277859354.1">
    <property type="nucleotide sequence ID" value="NZ_JARRAG010000001.1"/>
</dbReference>
<comment type="subcellular location">
    <subcellularLocation>
        <location evidence="1">Cell membrane</location>
        <topology evidence="1">Multi-pass membrane protein</topology>
    </subcellularLocation>
</comment>
<name>A0ABT6F6H4_9BACT</name>
<evidence type="ECO:0000256" key="2">
    <source>
        <dbReference type="ARBA" id="ARBA00022475"/>
    </source>
</evidence>
<evidence type="ECO:0000256" key="6">
    <source>
        <dbReference type="SAM" id="MobiDB-lite"/>
    </source>
</evidence>
<dbReference type="PIRSF" id="PIRSF035875">
    <property type="entry name" value="RNase_BN"/>
    <property type="match status" value="1"/>
</dbReference>
<dbReference type="Pfam" id="PF03631">
    <property type="entry name" value="Virul_fac_BrkB"/>
    <property type="match status" value="1"/>
</dbReference>
<dbReference type="PANTHER" id="PTHR30213:SF0">
    <property type="entry name" value="UPF0761 MEMBRANE PROTEIN YIHY"/>
    <property type="match status" value="1"/>
</dbReference>
<sequence length="352" mass="38615">MDLGGLTLRESLRRTWVKLNEHELMTRAAAITFYAVASLVPFLGLVALIAAHVLPWVSRDKNLDPSDFLNGILPAEAAKLLAGQLEDMRSRPNAGLVSFGTVALLWLNSSLFVAVMDAANRIMGVEERRPYWKQRLVAVFMAILEAVLLILVLASTLLWPQILGFLKLDAVSASLLTVVHGLSVLILVLVSFAVAMYFAPDAEQRWEWITPGSLLGSLLLVFVSYLFRFYVQRWGDYGATYGSLAGLVVLMSWIWLCSVELLAAAEFNKVIEDASPYGKDYGERTENPATRARAAGYLEAFFKQGPLKDPRGRMRSPVFTTYPTEPDPAPPGTEKPPAPTAPATEGEVDAGS</sequence>
<feature type="transmembrane region" description="Helical" evidence="7">
    <location>
        <begin position="206"/>
        <end position="227"/>
    </location>
</feature>
<evidence type="ECO:0000256" key="7">
    <source>
        <dbReference type="SAM" id="Phobius"/>
    </source>
</evidence>
<dbReference type="InterPro" id="IPR017039">
    <property type="entry name" value="Virul_fac_BrkB"/>
</dbReference>
<accession>A0ABT6F6H4</accession>
<organism evidence="8 9">
    <name type="scientific">Paludisphaera mucosa</name>
    <dbReference type="NCBI Taxonomy" id="3030827"/>
    <lineage>
        <taxon>Bacteria</taxon>
        <taxon>Pseudomonadati</taxon>
        <taxon>Planctomycetota</taxon>
        <taxon>Planctomycetia</taxon>
        <taxon>Isosphaerales</taxon>
        <taxon>Isosphaeraceae</taxon>
        <taxon>Paludisphaera</taxon>
    </lineage>
</organism>
<keyword evidence="9" id="KW-1185">Reference proteome</keyword>
<feature type="compositionally biased region" description="Pro residues" evidence="6">
    <location>
        <begin position="325"/>
        <end position="340"/>
    </location>
</feature>